<evidence type="ECO:0000313" key="2">
    <source>
        <dbReference type="EMBL" id="MCP3730292.1"/>
    </source>
</evidence>
<keyword evidence="3" id="KW-1185">Reference proteome</keyword>
<reference evidence="2" key="1">
    <citation type="submission" date="2022-05" db="EMBL/GenBank/DDBJ databases">
        <title>Sphingomonas sp. strain MG17 Genome sequencing and assembly.</title>
        <authorList>
            <person name="Kim I."/>
        </authorList>
    </citation>
    <scope>NUCLEOTIDE SEQUENCE</scope>
    <source>
        <strain evidence="2">MG17</strain>
    </source>
</reference>
<dbReference type="Proteomes" id="UP001139451">
    <property type="component" value="Unassembled WGS sequence"/>
</dbReference>
<proteinExistence type="predicted"/>
<comment type="caution">
    <text evidence="2">The sequence shown here is derived from an EMBL/GenBank/DDBJ whole genome shotgun (WGS) entry which is preliminary data.</text>
</comment>
<dbReference type="RefSeq" id="WP_254292409.1">
    <property type="nucleotide sequence ID" value="NZ_JAMLDX010000004.1"/>
</dbReference>
<organism evidence="2 3">
    <name type="scientific">Sphingomonas tagetis</name>
    <dbReference type="NCBI Taxonomy" id="2949092"/>
    <lineage>
        <taxon>Bacteria</taxon>
        <taxon>Pseudomonadati</taxon>
        <taxon>Pseudomonadota</taxon>
        <taxon>Alphaproteobacteria</taxon>
        <taxon>Sphingomonadales</taxon>
        <taxon>Sphingomonadaceae</taxon>
        <taxon>Sphingomonas</taxon>
    </lineage>
</organism>
<feature type="compositionally biased region" description="Basic and acidic residues" evidence="1">
    <location>
        <begin position="30"/>
        <end position="47"/>
    </location>
</feature>
<dbReference type="EMBL" id="JAMLDX010000004">
    <property type="protein sequence ID" value="MCP3730292.1"/>
    <property type="molecule type" value="Genomic_DNA"/>
</dbReference>
<gene>
    <name evidence="2" type="ORF">M9978_07600</name>
</gene>
<name>A0A9X2HI17_9SPHN</name>
<protein>
    <submittedName>
        <fullName evidence="2">Uncharacterized protein</fullName>
    </submittedName>
</protein>
<feature type="region of interest" description="Disordered" evidence="1">
    <location>
        <begin position="19"/>
        <end position="47"/>
    </location>
</feature>
<sequence>MAAAPLRALMIASVAKDPFARSMMQGSTHPAKDHGARDVEGRETNGL</sequence>
<accession>A0A9X2HI17</accession>
<evidence type="ECO:0000256" key="1">
    <source>
        <dbReference type="SAM" id="MobiDB-lite"/>
    </source>
</evidence>
<dbReference type="AlphaFoldDB" id="A0A9X2HI17"/>
<evidence type="ECO:0000313" key="3">
    <source>
        <dbReference type="Proteomes" id="UP001139451"/>
    </source>
</evidence>